<feature type="domain" description="HTH tetR-type" evidence="5">
    <location>
        <begin position="5"/>
        <end position="65"/>
    </location>
</feature>
<dbReference type="PANTHER" id="PTHR47506">
    <property type="entry name" value="TRANSCRIPTIONAL REGULATORY PROTEIN"/>
    <property type="match status" value="1"/>
</dbReference>
<evidence type="ECO:0000259" key="5">
    <source>
        <dbReference type="PROSITE" id="PS50977"/>
    </source>
</evidence>
<dbReference type="GO" id="GO:0003677">
    <property type="term" value="F:DNA binding"/>
    <property type="evidence" value="ECO:0007669"/>
    <property type="project" value="UniProtKB-UniRule"/>
</dbReference>
<evidence type="ECO:0000313" key="6">
    <source>
        <dbReference type="EMBL" id="EZH71878.1"/>
    </source>
</evidence>
<evidence type="ECO:0000256" key="4">
    <source>
        <dbReference type="PROSITE-ProRule" id="PRU00335"/>
    </source>
</evidence>
<evidence type="ECO:0000256" key="3">
    <source>
        <dbReference type="ARBA" id="ARBA00023163"/>
    </source>
</evidence>
<dbReference type="STRING" id="1317122.ATO12_05740"/>
<dbReference type="InterPro" id="IPR001647">
    <property type="entry name" value="HTH_TetR"/>
</dbReference>
<dbReference type="PROSITE" id="PS50977">
    <property type="entry name" value="HTH_TETR_2"/>
    <property type="match status" value="1"/>
</dbReference>
<evidence type="ECO:0000256" key="1">
    <source>
        <dbReference type="ARBA" id="ARBA00023015"/>
    </source>
</evidence>
<evidence type="ECO:0000313" key="7">
    <source>
        <dbReference type="Proteomes" id="UP000023541"/>
    </source>
</evidence>
<dbReference type="Proteomes" id="UP000023541">
    <property type="component" value="Unassembled WGS sequence"/>
</dbReference>
<name>A0A023BQA7_9FLAO</name>
<keyword evidence="3" id="KW-0804">Transcription</keyword>
<sequence>MRPQKVNDQDLLEGLMSVIRSKGYDGSSLNELAGSSGLQKASLYHRFPNGKKEITAVVLDYVEKWVTDNILSLLSDTNIPPSERLEKALINIDDLYGGGQKTCILRALTMDSNLELFGEQLSQIMSQWITGFNTLGVAFGLSESDAKSKAEQTLILIQGSLIVSKALSDLSPFQKTLASIKAMYS</sequence>
<gene>
    <name evidence="6" type="ORF">ATO12_05740</name>
</gene>
<protein>
    <submittedName>
        <fullName evidence="6">TetR family transcriptional regulator</fullName>
    </submittedName>
</protein>
<dbReference type="Pfam" id="PF00440">
    <property type="entry name" value="TetR_N"/>
    <property type="match status" value="1"/>
</dbReference>
<accession>A0A023BQA7</accession>
<organism evidence="6 7">
    <name type="scientific">Aquimarina atlantica</name>
    <dbReference type="NCBI Taxonomy" id="1317122"/>
    <lineage>
        <taxon>Bacteria</taxon>
        <taxon>Pseudomonadati</taxon>
        <taxon>Bacteroidota</taxon>
        <taxon>Flavobacteriia</taxon>
        <taxon>Flavobacteriales</taxon>
        <taxon>Flavobacteriaceae</taxon>
        <taxon>Aquimarina</taxon>
    </lineage>
</organism>
<reference evidence="6 7" key="1">
    <citation type="submission" date="2014-04" db="EMBL/GenBank/DDBJ databases">
        <title>Aquimarina sp. 22II-S11-z7 Genome Sequencing.</title>
        <authorList>
            <person name="Lai Q."/>
        </authorList>
    </citation>
    <scope>NUCLEOTIDE SEQUENCE [LARGE SCALE GENOMIC DNA]</scope>
    <source>
        <strain evidence="6 7">22II-S11-z7</strain>
    </source>
</reference>
<proteinExistence type="predicted"/>
<dbReference type="eggNOG" id="COG1309">
    <property type="taxonomic scope" value="Bacteria"/>
</dbReference>
<keyword evidence="1" id="KW-0805">Transcription regulation</keyword>
<dbReference type="InterPro" id="IPR009057">
    <property type="entry name" value="Homeodomain-like_sf"/>
</dbReference>
<dbReference type="EMBL" id="AQRA01000011">
    <property type="protein sequence ID" value="EZH71878.1"/>
    <property type="molecule type" value="Genomic_DNA"/>
</dbReference>
<dbReference type="PANTHER" id="PTHR47506:SF1">
    <property type="entry name" value="HTH-TYPE TRANSCRIPTIONAL REGULATOR YJDC"/>
    <property type="match status" value="1"/>
</dbReference>
<keyword evidence="2 4" id="KW-0238">DNA-binding</keyword>
<dbReference type="AlphaFoldDB" id="A0A023BQA7"/>
<dbReference type="RefSeq" id="WP_034246644.1">
    <property type="nucleotide sequence ID" value="NZ_AQRA01000011.1"/>
</dbReference>
<feature type="DNA-binding region" description="H-T-H motif" evidence="4">
    <location>
        <begin position="28"/>
        <end position="47"/>
    </location>
</feature>
<evidence type="ECO:0000256" key="2">
    <source>
        <dbReference type="ARBA" id="ARBA00023125"/>
    </source>
</evidence>
<dbReference type="SUPFAM" id="SSF46689">
    <property type="entry name" value="Homeodomain-like"/>
    <property type="match status" value="1"/>
</dbReference>
<dbReference type="Gene3D" id="1.10.357.10">
    <property type="entry name" value="Tetracycline Repressor, domain 2"/>
    <property type="match status" value="1"/>
</dbReference>
<dbReference type="OrthoDB" id="9789566at2"/>
<comment type="caution">
    <text evidence="6">The sequence shown here is derived from an EMBL/GenBank/DDBJ whole genome shotgun (WGS) entry which is preliminary data.</text>
</comment>
<keyword evidence="7" id="KW-1185">Reference proteome</keyword>